<evidence type="ECO:0000313" key="1">
    <source>
        <dbReference type="EMBL" id="KAI8580965.1"/>
    </source>
</evidence>
<gene>
    <name evidence="1" type="ORF">K450DRAFT_235479</name>
</gene>
<name>A0AAD5HE36_UMBRA</name>
<reference evidence="1" key="1">
    <citation type="submission" date="2021-06" db="EMBL/GenBank/DDBJ databases">
        <authorList>
            <consortium name="DOE Joint Genome Institute"/>
            <person name="Mondo S.J."/>
            <person name="Amses K.R."/>
            <person name="Simmons D.R."/>
            <person name="Longcore J.E."/>
            <person name="Seto K."/>
            <person name="Alves G.H."/>
            <person name="Bonds A.E."/>
            <person name="Quandt C.A."/>
            <person name="Davis W.J."/>
            <person name="Chang Y."/>
            <person name="Letcher P.M."/>
            <person name="Powell M.J."/>
            <person name="Kuo A."/>
            <person name="Labutti K."/>
            <person name="Pangilinan J."/>
            <person name="Andreopoulos W."/>
            <person name="Tritt A."/>
            <person name="Riley R."/>
            <person name="Hundley H."/>
            <person name="Johnson J."/>
            <person name="Lipzen A."/>
            <person name="Barry K."/>
            <person name="Berbee M.L."/>
            <person name="Buchler N.E."/>
            <person name="Grigoriev I.V."/>
            <person name="Spatafora J.W."/>
            <person name="Stajich J.E."/>
            <person name="James T.Y."/>
        </authorList>
    </citation>
    <scope>NUCLEOTIDE SEQUENCE</scope>
    <source>
        <strain evidence="1">AG</strain>
    </source>
</reference>
<dbReference type="Proteomes" id="UP001206595">
    <property type="component" value="Unassembled WGS sequence"/>
</dbReference>
<comment type="caution">
    <text evidence="1">The sequence shown here is derived from an EMBL/GenBank/DDBJ whole genome shotgun (WGS) entry which is preliminary data.</text>
</comment>
<accession>A0AAD5HE36</accession>
<evidence type="ECO:0000313" key="2">
    <source>
        <dbReference type="Proteomes" id="UP001206595"/>
    </source>
</evidence>
<dbReference type="EMBL" id="MU620909">
    <property type="protein sequence ID" value="KAI8580965.1"/>
    <property type="molecule type" value="Genomic_DNA"/>
</dbReference>
<proteinExistence type="predicted"/>
<protein>
    <submittedName>
        <fullName evidence="1">Uncharacterized protein</fullName>
    </submittedName>
</protein>
<organism evidence="1 2">
    <name type="scientific">Umbelopsis ramanniana AG</name>
    <dbReference type="NCBI Taxonomy" id="1314678"/>
    <lineage>
        <taxon>Eukaryota</taxon>
        <taxon>Fungi</taxon>
        <taxon>Fungi incertae sedis</taxon>
        <taxon>Mucoromycota</taxon>
        <taxon>Mucoromycotina</taxon>
        <taxon>Umbelopsidomycetes</taxon>
        <taxon>Umbelopsidales</taxon>
        <taxon>Umbelopsidaceae</taxon>
        <taxon>Umbelopsis</taxon>
    </lineage>
</organism>
<dbReference type="RefSeq" id="XP_051445969.1">
    <property type="nucleotide sequence ID" value="XM_051588093.1"/>
</dbReference>
<keyword evidence="2" id="KW-1185">Reference proteome</keyword>
<dbReference type="GeneID" id="75913438"/>
<sequence>MPFWHKDALLFPCALSLRSRRSHLSYHPFSITVAHSVSMAEPKAGTPGTLLEKLVLHSPRPSSPSLRACHRARDLTAVFQAVAKEEAVHHYSNEHTNEYVHHKLDDQDNFLIGHYFEDQTTTTTSTSVFYLHGAPLSKTFDIWEDNKDSHEWIEDDFLSDTLYTSATKDKENLPPIPSFSFVEPLSLANKDHVCSTNRSHLMELQLRNFVSEVEALWRRSLHTKTKTTNFGKRGGRRNRVIEMAAKANSRSRLPKSRHHHRVNIIFPLDDTRYLYSRHK</sequence>
<reference evidence="1" key="2">
    <citation type="journal article" date="2022" name="Proc. Natl. Acad. Sci. U.S.A.">
        <title>Diploid-dominant life cycles characterize the early evolution of Fungi.</title>
        <authorList>
            <person name="Amses K.R."/>
            <person name="Simmons D.R."/>
            <person name="Longcore J.E."/>
            <person name="Mondo S.J."/>
            <person name="Seto K."/>
            <person name="Jeronimo G.H."/>
            <person name="Bonds A.E."/>
            <person name="Quandt C.A."/>
            <person name="Davis W.J."/>
            <person name="Chang Y."/>
            <person name="Federici B.A."/>
            <person name="Kuo A."/>
            <person name="LaButti K."/>
            <person name="Pangilinan J."/>
            <person name="Andreopoulos W."/>
            <person name="Tritt A."/>
            <person name="Riley R."/>
            <person name="Hundley H."/>
            <person name="Johnson J."/>
            <person name="Lipzen A."/>
            <person name="Barry K."/>
            <person name="Lang B.F."/>
            <person name="Cuomo C.A."/>
            <person name="Buchler N.E."/>
            <person name="Grigoriev I.V."/>
            <person name="Spatafora J.W."/>
            <person name="Stajich J.E."/>
            <person name="James T.Y."/>
        </authorList>
    </citation>
    <scope>NUCLEOTIDE SEQUENCE</scope>
    <source>
        <strain evidence="1">AG</strain>
    </source>
</reference>
<dbReference type="AlphaFoldDB" id="A0AAD5HE36"/>